<dbReference type="Proteomes" id="UP000688947">
    <property type="component" value="Unassembled WGS sequence"/>
</dbReference>
<protein>
    <submittedName>
        <fullName evidence="1">Uncharacterized protein</fullName>
    </submittedName>
</protein>
<dbReference type="PANTHER" id="PTHR37067:SF3">
    <property type="entry name" value="PX DOMAIN-CONTAINING PROTEIN"/>
    <property type="match status" value="1"/>
</dbReference>
<organism evidence="1 2">
    <name type="scientific">Phytophthora cactorum</name>
    <dbReference type="NCBI Taxonomy" id="29920"/>
    <lineage>
        <taxon>Eukaryota</taxon>
        <taxon>Sar</taxon>
        <taxon>Stramenopiles</taxon>
        <taxon>Oomycota</taxon>
        <taxon>Peronosporomycetes</taxon>
        <taxon>Peronosporales</taxon>
        <taxon>Peronosporaceae</taxon>
        <taxon>Phytophthora</taxon>
    </lineage>
</organism>
<dbReference type="OrthoDB" id="79020at2759"/>
<accession>A0A8T1TYY5</accession>
<gene>
    <name evidence="1" type="ORF">JG687_00014366</name>
</gene>
<dbReference type="PANTHER" id="PTHR37067">
    <property type="entry name" value="PX DOMAIN-CONTAINING PROTEIN"/>
    <property type="match status" value="1"/>
</dbReference>
<dbReference type="EMBL" id="JAENGZ010001151">
    <property type="protein sequence ID" value="KAG6950261.1"/>
    <property type="molecule type" value="Genomic_DNA"/>
</dbReference>
<reference evidence="1" key="1">
    <citation type="submission" date="2021-01" db="EMBL/GenBank/DDBJ databases">
        <title>Phytophthora aleatoria, a newly-described species from Pinus radiata is distinct from Phytophthora cactorum isolates based on comparative genomics.</title>
        <authorList>
            <person name="Mcdougal R."/>
            <person name="Panda P."/>
            <person name="Williams N."/>
            <person name="Studholme D.J."/>
        </authorList>
    </citation>
    <scope>NUCLEOTIDE SEQUENCE</scope>
    <source>
        <strain evidence="1">NZFS 3830</strain>
    </source>
</reference>
<evidence type="ECO:0000313" key="2">
    <source>
        <dbReference type="Proteomes" id="UP000688947"/>
    </source>
</evidence>
<proteinExistence type="predicted"/>
<evidence type="ECO:0000313" key="1">
    <source>
        <dbReference type="EMBL" id="KAG6950261.1"/>
    </source>
</evidence>
<dbReference type="AlphaFoldDB" id="A0A8T1TYY5"/>
<name>A0A8T1TYY5_9STRA</name>
<sequence length="197" mass="22302">MCNSSPFARSIYTTLHLDDQQKLILTERDTVEEFITQVLVIRLQQEPSFTATTPLGVIDTSNDAVFSGVLNIHEARLPSVYGPTVISLIWAQRKEVRDEYNDKHRVKKVIDSLSKLDVKRPWYDSEFDQGFRELQEVALGLASTPPGTHTVEADFSLLRRMKSKLRTQLSDFSLEGELHTGQYCDVVNATADIISET</sequence>
<comment type="caution">
    <text evidence="1">The sequence shown here is derived from an EMBL/GenBank/DDBJ whole genome shotgun (WGS) entry which is preliminary data.</text>
</comment>